<dbReference type="AlphaFoldDB" id="A0AAV5J9M6"/>
<dbReference type="EMBL" id="BPVZ01000028">
    <property type="protein sequence ID" value="GKV08062.1"/>
    <property type="molecule type" value="Genomic_DNA"/>
</dbReference>
<name>A0AAV5J9M6_9ROSI</name>
<evidence type="ECO:0008006" key="3">
    <source>
        <dbReference type="Google" id="ProtNLM"/>
    </source>
</evidence>
<keyword evidence="2" id="KW-1185">Reference proteome</keyword>
<accession>A0AAV5J9M6</accession>
<proteinExistence type="predicted"/>
<reference evidence="1 2" key="1">
    <citation type="journal article" date="2021" name="Commun. Biol.">
        <title>The genome of Shorea leprosula (Dipterocarpaceae) highlights the ecological relevance of drought in aseasonal tropical rainforests.</title>
        <authorList>
            <person name="Ng K.K.S."/>
            <person name="Kobayashi M.J."/>
            <person name="Fawcett J.A."/>
            <person name="Hatakeyama M."/>
            <person name="Paape T."/>
            <person name="Ng C.H."/>
            <person name="Ang C.C."/>
            <person name="Tnah L.H."/>
            <person name="Lee C.T."/>
            <person name="Nishiyama T."/>
            <person name="Sese J."/>
            <person name="O'Brien M.J."/>
            <person name="Copetti D."/>
            <person name="Mohd Noor M.I."/>
            <person name="Ong R.C."/>
            <person name="Putra M."/>
            <person name="Sireger I.Z."/>
            <person name="Indrioko S."/>
            <person name="Kosugi Y."/>
            <person name="Izuno A."/>
            <person name="Isagi Y."/>
            <person name="Lee S.L."/>
            <person name="Shimizu K.K."/>
        </authorList>
    </citation>
    <scope>NUCLEOTIDE SEQUENCE [LARGE SCALE GENOMIC DNA]</scope>
    <source>
        <strain evidence="1">214</strain>
    </source>
</reference>
<organism evidence="1 2">
    <name type="scientific">Rubroshorea leprosula</name>
    <dbReference type="NCBI Taxonomy" id="152421"/>
    <lineage>
        <taxon>Eukaryota</taxon>
        <taxon>Viridiplantae</taxon>
        <taxon>Streptophyta</taxon>
        <taxon>Embryophyta</taxon>
        <taxon>Tracheophyta</taxon>
        <taxon>Spermatophyta</taxon>
        <taxon>Magnoliopsida</taxon>
        <taxon>eudicotyledons</taxon>
        <taxon>Gunneridae</taxon>
        <taxon>Pentapetalae</taxon>
        <taxon>rosids</taxon>
        <taxon>malvids</taxon>
        <taxon>Malvales</taxon>
        <taxon>Dipterocarpaceae</taxon>
        <taxon>Rubroshorea</taxon>
    </lineage>
</organism>
<sequence>MLKPLGFLAAQACWSRPVLPPPMIFLVYVFQIRRPSALSCRSWEVLVDFSDLATVELDLCRSILEISRHPLRSRLKGVSWLDQSTSGCLSDFTSLPPMHRAYSALLL</sequence>
<evidence type="ECO:0000313" key="1">
    <source>
        <dbReference type="EMBL" id="GKV08062.1"/>
    </source>
</evidence>
<evidence type="ECO:0000313" key="2">
    <source>
        <dbReference type="Proteomes" id="UP001054252"/>
    </source>
</evidence>
<comment type="caution">
    <text evidence="1">The sequence shown here is derived from an EMBL/GenBank/DDBJ whole genome shotgun (WGS) entry which is preliminary data.</text>
</comment>
<gene>
    <name evidence="1" type="ORF">SLEP1_g19748</name>
</gene>
<dbReference type="Proteomes" id="UP001054252">
    <property type="component" value="Unassembled WGS sequence"/>
</dbReference>
<protein>
    <recommendedName>
        <fullName evidence="3">Secreted protein</fullName>
    </recommendedName>
</protein>